<protein>
    <submittedName>
        <fullName evidence="1">Anaphase-promoting complex subunit like</fullName>
    </submittedName>
</protein>
<comment type="caution">
    <text evidence="1">The sequence shown here is derived from an EMBL/GenBank/DDBJ whole genome shotgun (WGS) entry which is preliminary data.</text>
</comment>
<dbReference type="PANTHER" id="PTHR48237">
    <property type="entry name" value="GAMMA-TUBULIN COMPLEX COMPONENT"/>
    <property type="match status" value="1"/>
</dbReference>
<dbReference type="STRING" id="1590841.A0A2R6RU00"/>
<proteinExistence type="predicted"/>
<reference evidence="1 2" key="1">
    <citation type="submission" date="2017-07" db="EMBL/GenBank/DDBJ databases">
        <title>An improved, manually edited Actinidia chinensis var. chinensis (kiwifruit) genome highlights the challenges associated with draft genomes and gene prediction in plants.</title>
        <authorList>
            <person name="Pilkington S."/>
            <person name="Crowhurst R."/>
            <person name="Hilario E."/>
            <person name="Nardozza S."/>
            <person name="Fraser L."/>
            <person name="Peng Y."/>
            <person name="Gunaseelan K."/>
            <person name="Simpson R."/>
            <person name="Tahir J."/>
            <person name="Deroles S."/>
            <person name="Templeton K."/>
            <person name="Luo Z."/>
            <person name="Davy M."/>
            <person name="Cheng C."/>
            <person name="Mcneilage M."/>
            <person name="Scaglione D."/>
            <person name="Liu Y."/>
            <person name="Zhang Q."/>
            <person name="Datson P."/>
            <person name="De Silva N."/>
            <person name="Gardiner S."/>
            <person name="Bassett H."/>
            <person name="Chagne D."/>
            <person name="Mccallum J."/>
            <person name="Dzierzon H."/>
            <person name="Deng C."/>
            <person name="Wang Y.-Y."/>
            <person name="Barron N."/>
            <person name="Manako K."/>
            <person name="Bowen J."/>
            <person name="Foster T."/>
            <person name="Erridge Z."/>
            <person name="Tiffin H."/>
            <person name="Waite C."/>
            <person name="Davies K."/>
            <person name="Grierson E."/>
            <person name="Laing W."/>
            <person name="Kirk R."/>
            <person name="Chen X."/>
            <person name="Wood M."/>
            <person name="Montefiori M."/>
            <person name="Brummell D."/>
            <person name="Schwinn K."/>
            <person name="Catanach A."/>
            <person name="Fullerton C."/>
            <person name="Li D."/>
            <person name="Meiyalaghan S."/>
            <person name="Nieuwenhuizen N."/>
            <person name="Read N."/>
            <person name="Prakash R."/>
            <person name="Hunter D."/>
            <person name="Zhang H."/>
            <person name="Mckenzie M."/>
            <person name="Knabel M."/>
            <person name="Harris A."/>
            <person name="Allan A."/>
            <person name="Chen A."/>
            <person name="Janssen B."/>
            <person name="Plunkett B."/>
            <person name="Dwamena C."/>
            <person name="Voogd C."/>
            <person name="Leif D."/>
            <person name="Lafferty D."/>
            <person name="Souleyre E."/>
            <person name="Varkonyi-Gasic E."/>
            <person name="Gambi F."/>
            <person name="Hanley J."/>
            <person name="Yao J.-L."/>
            <person name="Cheung J."/>
            <person name="David K."/>
            <person name="Warren B."/>
            <person name="Marsh K."/>
            <person name="Snowden K."/>
            <person name="Lin-Wang K."/>
            <person name="Brian L."/>
            <person name="Martinez-Sanchez M."/>
            <person name="Wang M."/>
            <person name="Ileperuma N."/>
            <person name="Macnee N."/>
            <person name="Campin R."/>
            <person name="Mcatee P."/>
            <person name="Drummond R."/>
            <person name="Espley R."/>
            <person name="Ireland H."/>
            <person name="Wu R."/>
            <person name="Atkinson R."/>
            <person name="Karunairetnam S."/>
            <person name="Bulley S."/>
            <person name="Chunkath S."/>
            <person name="Hanley Z."/>
            <person name="Storey R."/>
            <person name="Thrimawithana A."/>
            <person name="Thomson S."/>
            <person name="David C."/>
            <person name="Testolin R."/>
        </authorList>
    </citation>
    <scope>NUCLEOTIDE SEQUENCE [LARGE SCALE GENOMIC DNA]</scope>
    <source>
        <strain evidence="2">cv. Red5</strain>
        <tissue evidence="1">Young leaf</tissue>
    </source>
</reference>
<dbReference type="EMBL" id="NKQK01000003">
    <property type="protein sequence ID" value="PSS33513.1"/>
    <property type="molecule type" value="Genomic_DNA"/>
</dbReference>
<dbReference type="OrthoDB" id="1417760at2759"/>
<dbReference type="AlphaFoldDB" id="A0A2R6RU00"/>
<dbReference type="InParanoid" id="A0A2R6RU00"/>
<dbReference type="OMA" id="FANMGVE"/>
<dbReference type="PANTHER" id="PTHR48237:SF1">
    <property type="entry name" value="SPC97_SPC98 FAMILY OF SPINDLE POLE BODY (SBP) COMPONENT"/>
    <property type="match status" value="1"/>
</dbReference>
<dbReference type="Gramene" id="PSS33513">
    <property type="protein sequence ID" value="PSS33513"/>
    <property type="gene ID" value="CEY00_Acc03900"/>
</dbReference>
<keyword evidence="2" id="KW-1185">Reference proteome</keyword>
<accession>A0A2R6RU00</accession>
<organism evidence="1 2">
    <name type="scientific">Actinidia chinensis var. chinensis</name>
    <name type="common">Chinese soft-hair kiwi</name>
    <dbReference type="NCBI Taxonomy" id="1590841"/>
    <lineage>
        <taxon>Eukaryota</taxon>
        <taxon>Viridiplantae</taxon>
        <taxon>Streptophyta</taxon>
        <taxon>Embryophyta</taxon>
        <taxon>Tracheophyta</taxon>
        <taxon>Spermatophyta</taxon>
        <taxon>Magnoliopsida</taxon>
        <taxon>eudicotyledons</taxon>
        <taxon>Gunneridae</taxon>
        <taxon>Pentapetalae</taxon>
        <taxon>asterids</taxon>
        <taxon>Ericales</taxon>
        <taxon>Actinidiaceae</taxon>
        <taxon>Actinidia</taxon>
    </lineage>
</organism>
<dbReference type="Proteomes" id="UP000241394">
    <property type="component" value="Chromosome LG3"/>
</dbReference>
<reference evidence="2" key="2">
    <citation type="journal article" date="2018" name="BMC Genomics">
        <title>A manually annotated Actinidia chinensis var. chinensis (kiwifruit) genome highlights the challenges associated with draft genomes and gene prediction in plants.</title>
        <authorList>
            <person name="Pilkington S.M."/>
            <person name="Crowhurst R."/>
            <person name="Hilario E."/>
            <person name="Nardozza S."/>
            <person name="Fraser L."/>
            <person name="Peng Y."/>
            <person name="Gunaseelan K."/>
            <person name="Simpson R."/>
            <person name="Tahir J."/>
            <person name="Deroles S.C."/>
            <person name="Templeton K."/>
            <person name="Luo Z."/>
            <person name="Davy M."/>
            <person name="Cheng C."/>
            <person name="McNeilage M."/>
            <person name="Scaglione D."/>
            <person name="Liu Y."/>
            <person name="Zhang Q."/>
            <person name="Datson P."/>
            <person name="De Silva N."/>
            <person name="Gardiner S.E."/>
            <person name="Bassett H."/>
            <person name="Chagne D."/>
            <person name="McCallum J."/>
            <person name="Dzierzon H."/>
            <person name="Deng C."/>
            <person name="Wang Y.Y."/>
            <person name="Barron L."/>
            <person name="Manako K."/>
            <person name="Bowen J."/>
            <person name="Foster T.M."/>
            <person name="Erridge Z.A."/>
            <person name="Tiffin H."/>
            <person name="Waite C.N."/>
            <person name="Davies K.M."/>
            <person name="Grierson E.P."/>
            <person name="Laing W.A."/>
            <person name="Kirk R."/>
            <person name="Chen X."/>
            <person name="Wood M."/>
            <person name="Montefiori M."/>
            <person name="Brummell D.A."/>
            <person name="Schwinn K.E."/>
            <person name="Catanach A."/>
            <person name="Fullerton C."/>
            <person name="Li D."/>
            <person name="Meiyalaghan S."/>
            <person name="Nieuwenhuizen N."/>
            <person name="Read N."/>
            <person name="Prakash R."/>
            <person name="Hunter D."/>
            <person name="Zhang H."/>
            <person name="McKenzie M."/>
            <person name="Knabel M."/>
            <person name="Harris A."/>
            <person name="Allan A.C."/>
            <person name="Gleave A."/>
            <person name="Chen A."/>
            <person name="Janssen B.J."/>
            <person name="Plunkett B."/>
            <person name="Ampomah-Dwamena C."/>
            <person name="Voogd C."/>
            <person name="Leif D."/>
            <person name="Lafferty D."/>
            <person name="Souleyre E.J.F."/>
            <person name="Varkonyi-Gasic E."/>
            <person name="Gambi F."/>
            <person name="Hanley J."/>
            <person name="Yao J.L."/>
            <person name="Cheung J."/>
            <person name="David K.M."/>
            <person name="Warren B."/>
            <person name="Marsh K."/>
            <person name="Snowden K.C."/>
            <person name="Lin-Wang K."/>
            <person name="Brian L."/>
            <person name="Martinez-Sanchez M."/>
            <person name="Wang M."/>
            <person name="Ileperuma N."/>
            <person name="Macnee N."/>
            <person name="Campin R."/>
            <person name="McAtee P."/>
            <person name="Drummond R.S.M."/>
            <person name="Espley R.V."/>
            <person name="Ireland H.S."/>
            <person name="Wu R."/>
            <person name="Atkinson R.G."/>
            <person name="Karunairetnam S."/>
            <person name="Bulley S."/>
            <person name="Chunkath S."/>
            <person name="Hanley Z."/>
            <person name="Storey R."/>
            <person name="Thrimawithana A.H."/>
            <person name="Thomson S."/>
            <person name="David C."/>
            <person name="Testolin R."/>
            <person name="Huang H."/>
            <person name="Hellens R.P."/>
            <person name="Schaffer R.J."/>
        </authorList>
    </citation>
    <scope>NUCLEOTIDE SEQUENCE [LARGE SCALE GENOMIC DNA]</scope>
    <source>
        <strain evidence="2">cv. Red5</strain>
    </source>
</reference>
<dbReference type="FunCoup" id="A0A2R6RU00">
    <property type="interactions" value="787"/>
</dbReference>
<gene>
    <name evidence="1" type="ORF">CEY00_Acc03900</name>
</gene>
<evidence type="ECO:0000313" key="1">
    <source>
        <dbReference type="EMBL" id="PSS33513.1"/>
    </source>
</evidence>
<evidence type="ECO:0000313" key="2">
    <source>
        <dbReference type="Proteomes" id="UP000241394"/>
    </source>
</evidence>
<sequence>MAKEDLFRDNRIEDVRWLCSLSESELDMLISLKMLIRQRAKVVGHEALAKKFDLKMLRALGFILMEHLKGELKDVSVIPDLAESSRFLDSCNLLKSDLNDDFGTLSVEELWAYVGTDHRKRIAELFCEDGAPNRKKKASAERSSS</sequence>
<name>A0A2R6RU00_ACTCC</name>